<dbReference type="PRINTS" id="PR00080">
    <property type="entry name" value="SDRFAMILY"/>
</dbReference>
<dbReference type="InterPro" id="IPR002347">
    <property type="entry name" value="SDR_fam"/>
</dbReference>
<dbReference type="RefSeq" id="WP_135225632.1">
    <property type="nucleotide sequence ID" value="NZ_CP132508.1"/>
</dbReference>
<dbReference type="PRINTS" id="PR00081">
    <property type="entry name" value="GDHRDH"/>
</dbReference>
<evidence type="ECO:0000259" key="3">
    <source>
        <dbReference type="SMART" id="SM00822"/>
    </source>
</evidence>
<name>A0ABZ0QMZ9_9FIRM</name>
<dbReference type="PANTHER" id="PTHR43313">
    <property type="entry name" value="SHORT-CHAIN DEHYDROGENASE/REDUCTASE FAMILY 9C"/>
    <property type="match status" value="1"/>
</dbReference>
<dbReference type="Gene3D" id="3.40.50.720">
    <property type="entry name" value="NAD(P)-binding Rossmann-like Domain"/>
    <property type="match status" value="1"/>
</dbReference>
<evidence type="ECO:0000313" key="5">
    <source>
        <dbReference type="Proteomes" id="UP001304683"/>
    </source>
</evidence>
<dbReference type="PANTHER" id="PTHR43313:SF1">
    <property type="entry name" value="3BETA-HYDROXYSTEROID DEHYDROGENASE DHS-16"/>
    <property type="match status" value="1"/>
</dbReference>
<dbReference type="InterPro" id="IPR057326">
    <property type="entry name" value="KR_dom"/>
</dbReference>
<keyword evidence="5" id="KW-1185">Reference proteome</keyword>
<proteinExistence type="inferred from homology"/>
<evidence type="ECO:0000313" key="4">
    <source>
        <dbReference type="EMBL" id="WPD18167.1"/>
    </source>
</evidence>
<dbReference type="EMBL" id="CP132508">
    <property type="protein sequence ID" value="WPD18167.1"/>
    <property type="molecule type" value="Genomic_DNA"/>
</dbReference>
<evidence type="ECO:0000256" key="1">
    <source>
        <dbReference type="ARBA" id="ARBA00006484"/>
    </source>
</evidence>
<comment type="similarity">
    <text evidence="1 2">Belongs to the short-chain dehydrogenases/reductases (SDR) family.</text>
</comment>
<dbReference type="Proteomes" id="UP001304683">
    <property type="component" value="Chromosome"/>
</dbReference>
<dbReference type="InterPro" id="IPR020904">
    <property type="entry name" value="Sc_DH/Rdtase_CS"/>
</dbReference>
<sequence>MPTVLITGASSGIGRATALALAQRGWRVLAGVRREADGRALRQAAGPAVEPVLLDVTNPAHVRAAAEAVDRWTGAAGLQGLVNNAGIAAAGPVELVPEAVWRHQLEVNVVGVVAVTRALLPALRRGRGRLVLMGSVAGLVALPFMGPYAASKFALEALADALRIELAPWRIQVCLIEPAAVATPIWARSVEVARRSLLPPPPDAAPVYQAAVAAMTRVAERNARRGLAPEVVAEAVVHALTARRPRSRYLVAPPGHARQIRLLRWLPTGLRDRLVGATVQRLLARSRTAPTGAKAVEPTEPGSG</sequence>
<dbReference type="SUPFAM" id="SSF51735">
    <property type="entry name" value="NAD(P)-binding Rossmann-fold domains"/>
    <property type="match status" value="1"/>
</dbReference>
<feature type="domain" description="Ketoreductase" evidence="3">
    <location>
        <begin position="2"/>
        <end position="179"/>
    </location>
</feature>
<dbReference type="Pfam" id="PF00106">
    <property type="entry name" value="adh_short"/>
    <property type="match status" value="1"/>
</dbReference>
<gene>
    <name evidence="4" type="ORF">Q5761_07150</name>
</gene>
<accession>A0ABZ0QMZ9</accession>
<protein>
    <submittedName>
        <fullName evidence="4">SDR family NAD(P)-dependent oxidoreductase</fullName>
    </submittedName>
</protein>
<dbReference type="PROSITE" id="PS00061">
    <property type="entry name" value="ADH_SHORT"/>
    <property type="match status" value="1"/>
</dbReference>
<organism evidence="4 5">
    <name type="scientific">Thermaerobacter composti</name>
    <dbReference type="NCBI Taxonomy" id="554949"/>
    <lineage>
        <taxon>Bacteria</taxon>
        <taxon>Bacillati</taxon>
        <taxon>Bacillota</taxon>
        <taxon>Clostridia</taxon>
        <taxon>Eubacteriales</taxon>
        <taxon>Clostridiales Family XVII. Incertae Sedis</taxon>
        <taxon>Thermaerobacter</taxon>
    </lineage>
</organism>
<evidence type="ECO:0000256" key="2">
    <source>
        <dbReference type="RuleBase" id="RU000363"/>
    </source>
</evidence>
<dbReference type="SMART" id="SM00822">
    <property type="entry name" value="PKS_KR"/>
    <property type="match status" value="1"/>
</dbReference>
<reference evidence="4 5" key="1">
    <citation type="submission" date="2023-08" db="EMBL/GenBank/DDBJ databases">
        <title>Genome sequence of Thermaerobacter compostii strain Ins1, a spore-forming filamentous bacterium isolated from a deep geothermal reservoir.</title>
        <authorList>
            <person name="Bregnard D."/>
            <person name="Gonzalez D."/>
            <person name="Junier P."/>
        </authorList>
    </citation>
    <scope>NUCLEOTIDE SEQUENCE [LARGE SCALE GENOMIC DNA]</scope>
    <source>
        <strain evidence="4 5">Ins1</strain>
    </source>
</reference>
<dbReference type="InterPro" id="IPR036291">
    <property type="entry name" value="NAD(P)-bd_dom_sf"/>
</dbReference>